<accession>A0A8J6Y668</accession>
<keyword evidence="1" id="KW-0472">Membrane</keyword>
<feature type="transmembrane region" description="Helical" evidence="1">
    <location>
        <begin position="12"/>
        <end position="32"/>
    </location>
</feature>
<comment type="caution">
    <text evidence="2">The sequence shown here is derived from an EMBL/GenBank/DDBJ whole genome shotgun (WGS) entry which is preliminary data.</text>
</comment>
<evidence type="ECO:0000313" key="2">
    <source>
        <dbReference type="EMBL" id="MBD3867910.1"/>
    </source>
</evidence>
<evidence type="ECO:0000256" key="1">
    <source>
        <dbReference type="SAM" id="Phobius"/>
    </source>
</evidence>
<protein>
    <submittedName>
        <fullName evidence="2">Uncharacterized protein</fullName>
    </submittedName>
</protein>
<feature type="transmembrane region" description="Helical" evidence="1">
    <location>
        <begin position="44"/>
        <end position="68"/>
    </location>
</feature>
<name>A0A8J6Y668_9BACT</name>
<proteinExistence type="predicted"/>
<keyword evidence="1" id="KW-0812">Transmembrane</keyword>
<dbReference type="AlphaFoldDB" id="A0A8J6Y668"/>
<sequence length="121" mass="13573">MIEALLVMMNNYFHDLAVAFLFASCLLSHVVVGHWPGKIPDRVAAILLRTAWGSLIWVLAGGAVRVWFYREYEWLPKAGTAQIPALGVKHMVLFALTAWGFYGVLKLKRMTKEDRGAGEKV</sequence>
<feature type="transmembrane region" description="Helical" evidence="1">
    <location>
        <begin position="88"/>
        <end position="105"/>
    </location>
</feature>
<gene>
    <name evidence="2" type="ORF">IFK94_07290</name>
</gene>
<organism evidence="2 3">
    <name type="scientific">Candidatus Polarisedimenticola svalbardensis</name>
    <dbReference type="NCBI Taxonomy" id="2886004"/>
    <lineage>
        <taxon>Bacteria</taxon>
        <taxon>Pseudomonadati</taxon>
        <taxon>Acidobacteriota</taxon>
        <taxon>Candidatus Polarisedimenticolia</taxon>
        <taxon>Candidatus Polarisedimenticolales</taxon>
        <taxon>Candidatus Polarisedimenticolaceae</taxon>
        <taxon>Candidatus Polarisedimenticola</taxon>
    </lineage>
</organism>
<reference evidence="2 3" key="1">
    <citation type="submission" date="2020-08" db="EMBL/GenBank/DDBJ databases">
        <title>Acidobacteriota in marine sediments use diverse sulfur dissimilation pathways.</title>
        <authorList>
            <person name="Wasmund K."/>
        </authorList>
    </citation>
    <scope>NUCLEOTIDE SEQUENCE [LARGE SCALE GENOMIC DNA]</scope>
    <source>
        <strain evidence="2">MAG AM4</strain>
    </source>
</reference>
<dbReference type="EMBL" id="JACXWD010000018">
    <property type="protein sequence ID" value="MBD3867910.1"/>
    <property type="molecule type" value="Genomic_DNA"/>
</dbReference>
<evidence type="ECO:0000313" key="3">
    <source>
        <dbReference type="Proteomes" id="UP000648239"/>
    </source>
</evidence>
<keyword evidence="1" id="KW-1133">Transmembrane helix</keyword>
<dbReference type="Proteomes" id="UP000648239">
    <property type="component" value="Unassembled WGS sequence"/>
</dbReference>